<dbReference type="CDD" id="cd18181">
    <property type="entry name" value="ATP-synt_Vo_Ao_c_TtATPase_like"/>
    <property type="match status" value="1"/>
</dbReference>
<name>A0A8J7WAH8_9EURY</name>
<dbReference type="Proteomes" id="UP000730161">
    <property type="component" value="Unassembled WGS sequence"/>
</dbReference>
<keyword evidence="7 8" id="KW-0472">Membrane</keyword>
<evidence type="ECO:0000256" key="7">
    <source>
        <dbReference type="ARBA" id="ARBA00023136"/>
    </source>
</evidence>
<dbReference type="Pfam" id="PF00137">
    <property type="entry name" value="ATP-synt_C"/>
    <property type="match status" value="1"/>
</dbReference>
<evidence type="ECO:0000256" key="1">
    <source>
        <dbReference type="ARBA" id="ARBA00004141"/>
    </source>
</evidence>
<evidence type="ECO:0000256" key="6">
    <source>
        <dbReference type="ARBA" id="ARBA00023065"/>
    </source>
</evidence>
<keyword evidence="5 8" id="KW-1133">Transmembrane helix</keyword>
<comment type="similarity">
    <text evidence="2">Belongs to the V-ATPase proteolipid subunit family.</text>
</comment>
<dbReference type="Gene3D" id="1.20.120.610">
    <property type="entry name" value="lithium bound rotor ring of v- atpase"/>
    <property type="match status" value="1"/>
</dbReference>
<dbReference type="AlphaFoldDB" id="A0A8J7WAH8"/>
<proteinExistence type="inferred from homology"/>
<dbReference type="GO" id="GO:0033179">
    <property type="term" value="C:proton-transporting V-type ATPase, V0 domain"/>
    <property type="evidence" value="ECO:0007669"/>
    <property type="project" value="InterPro"/>
</dbReference>
<dbReference type="InterPro" id="IPR000245">
    <property type="entry name" value="ATPase_proteolipid_csu"/>
</dbReference>
<evidence type="ECO:0000256" key="3">
    <source>
        <dbReference type="ARBA" id="ARBA00022448"/>
    </source>
</evidence>
<keyword evidence="3" id="KW-0813">Transport</keyword>
<dbReference type="SUPFAM" id="SSF81333">
    <property type="entry name" value="F1F0 ATP synthase subunit C"/>
    <property type="match status" value="1"/>
</dbReference>
<dbReference type="InterPro" id="IPR035921">
    <property type="entry name" value="F/V-ATP_Csub_sf"/>
</dbReference>
<dbReference type="EMBL" id="JWHL01000012">
    <property type="protein sequence ID" value="MBR1369377.1"/>
    <property type="molecule type" value="Genomic_DNA"/>
</dbReference>
<evidence type="ECO:0000313" key="11">
    <source>
        <dbReference type="Proteomes" id="UP000730161"/>
    </source>
</evidence>
<comment type="subcellular location">
    <subcellularLocation>
        <location evidence="1">Membrane</location>
        <topology evidence="1">Multi-pass membrane protein</topology>
    </subcellularLocation>
</comment>
<keyword evidence="4 8" id="KW-0812">Transmembrane</keyword>
<evidence type="ECO:0000256" key="5">
    <source>
        <dbReference type="ARBA" id="ARBA00022989"/>
    </source>
</evidence>
<organism evidence="10 11">
    <name type="scientific">Methanocalculus chunghsingensis</name>
    <dbReference type="NCBI Taxonomy" id="156457"/>
    <lineage>
        <taxon>Archaea</taxon>
        <taxon>Methanobacteriati</taxon>
        <taxon>Methanobacteriota</taxon>
        <taxon>Stenosarchaea group</taxon>
        <taxon>Methanomicrobia</taxon>
        <taxon>Methanomicrobiales</taxon>
        <taxon>Methanocalculaceae</taxon>
        <taxon>Methanocalculus</taxon>
    </lineage>
</organism>
<reference evidence="10" key="1">
    <citation type="submission" date="2014-12" db="EMBL/GenBank/DDBJ databases">
        <authorList>
            <person name="Huang H.-H."/>
            <person name="Chen S.-C."/>
            <person name="Lai M.-C."/>
        </authorList>
    </citation>
    <scope>NUCLEOTIDE SEQUENCE</scope>
    <source>
        <strain evidence="10">K1F9705b</strain>
    </source>
</reference>
<dbReference type="PRINTS" id="PR00122">
    <property type="entry name" value="VACATPASE"/>
</dbReference>
<evidence type="ECO:0000256" key="4">
    <source>
        <dbReference type="ARBA" id="ARBA00022692"/>
    </source>
</evidence>
<evidence type="ECO:0000313" key="10">
    <source>
        <dbReference type="EMBL" id="MBR1369377.1"/>
    </source>
</evidence>
<dbReference type="OrthoDB" id="117426at2157"/>
<gene>
    <name evidence="10" type="ORF">RJ53_07675</name>
</gene>
<comment type="caution">
    <text evidence="10">The sequence shown here is derived from an EMBL/GenBank/DDBJ whole genome shotgun (WGS) entry which is preliminary data.</text>
</comment>
<keyword evidence="6" id="KW-0406">Ion transport</keyword>
<evidence type="ECO:0000256" key="8">
    <source>
        <dbReference type="SAM" id="Phobius"/>
    </source>
</evidence>
<evidence type="ECO:0000256" key="2">
    <source>
        <dbReference type="ARBA" id="ARBA00007296"/>
    </source>
</evidence>
<evidence type="ECO:0000259" key="9">
    <source>
        <dbReference type="Pfam" id="PF00137"/>
    </source>
</evidence>
<protein>
    <submittedName>
        <fullName evidence="10">ATPase</fullName>
    </submittedName>
</protein>
<accession>A0A8J7WAH8</accession>
<feature type="transmembrane region" description="Helical" evidence="8">
    <location>
        <begin position="47"/>
        <end position="73"/>
    </location>
</feature>
<keyword evidence="11" id="KW-1185">Reference proteome</keyword>
<dbReference type="GO" id="GO:0046961">
    <property type="term" value="F:proton-transporting ATPase activity, rotational mechanism"/>
    <property type="evidence" value="ECO:0007669"/>
    <property type="project" value="InterPro"/>
</dbReference>
<dbReference type="InterPro" id="IPR002379">
    <property type="entry name" value="ATPase_proteolipid_c-like_dom"/>
</dbReference>
<sequence>MQVVDMDWFIPIGAAIAFGLGALGAGIAMARIGSAGAGTVAERPETFGYMLIFLAIPETIAILGFVIAAMILVMI</sequence>
<feature type="domain" description="V-ATPase proteolipid subunit C-like" evidence="9">
    <location>
        <begin position="12"/>
        <end position="71"/>
    </location>
</feature>